<dbReference type="InterPro" id="IPR002562">
    <property type="entry name" value="3'-5'_exonuclease_dom"/>
</dbReference>
<dbReference type="Pfam" id="PF00476">
    <property type="entry name" value="DNA_pol_A"/>
    <property type="match status" value="1"/>
</dbReference>
<dbReference type="SMART" id="SM00482">
    <property type="entry name" value="POLAc"/>
    <property type="match status" value="1"/>
</dbReference>
<dbReference type="InterPro" id="IPR043502">
    <property type="entry name" value="DNA/RNA_pol_sf"/>
</dbReference>
<evidence type="ECO:0000259" key="2">
    <source>
        <dbReference type="SMART" id="SM00474"/>
    </source>
</evidence>
<dbReference type="Pfam" id="PF01612">
    <property type="entry name" value="DNA_pol_A_exo1"/>
    <property type="match status" value="1"/>
</dbReference>
<dbReference type="GO" id="GO:0003677">
    <property type="term" value="F:DNA binding"/>
    <property type="evidence" value="ECO:0007669"/>
    <property type="project" value="InterPro"/>
</dbReference>
<keyword evidence="4" id="KW-0269">Exonuclease</keyword>
<dbReference type="PANTHER" id="PTHR10133">
    <property type="entry name" value="DNA POLYMERASE I"/>
    <property type="match status" value="1"/>
</dbReference>
<evidence type="ECO:0000313" key="5">
    <source>
        <dbReference type="EMBL" id="CAB4148066.1"/>
    </source>
</evidence>
<dbReference type="GO" id="GO:0008408">
    <property type="term" value="F:3'-5' exonuclease activity"/>
    <property type="evidence" value="ECO:0007669"/>
    <property type="project" value="InterPro"/>
</dbReference>
<dbReference type="SUPFAM" id="SSF53098">
    <property type="entry name" value="Ribonuclease H-like"/>
    <property type="match status" value="1"/>
</dbReference>
<reference evidence="4" key="1">
    <citation type="submission" date="2020-04" db="EMBL/GenBank/DDBJ databases">
        <authorList>
            <person name="Chiriac C."/>
            <person name="Salcher M."/>
            <person name="Ghai R."/>
            <person name="Kavagutti S V."/>
        </authorList>
    </citation>
    <scope>NUCLEOTIDE SEQUENCE</scope>
</reference>
<dbReference type="InterPro" id="IPR036397">
    <property type="entry name" value="RNaseH_sf"/>
</dbReference>
<evidence type="ECO:0000256" key="1">
    <source>
        <dbReference type="ARBA" id="ARBA00023109"/>
    </source>
</evidence>
<keyword evidence="4" id="KW-0540">Nuclease</keyword>
<dbReference type="PRINTS" id="PR00868">
    <property type="entry name" value="DNAPOLI"/>
</dbReference>
<dbReference type="Gene3D" id="3.30.70.370">
    <property type="match status" value="1"/>
</dbReference>
<dbReference type="GO" id="GO:0003887">
    <property type="term" value="F:DNA-directed DNA polymerase activity"/>
    <property type="evidence" value="ECO:0007669"/>
    <property type="project" value="InterPro"/>
</dbReference>
<accession>A0A6J5LVH4</accession>
<dbReference type="EMBL" id="LR796338">
    <property type="protein sequence ID" value="CAB4137792.1"/>
    <property type="molecule type" value="Genomic_DNA"/>
</dbReference>
<dbReference type="Gene3D" id="1.20.1060.10">
    <property type="entry name" value="Taq DNA Polymerase, Chain T, domain 4"/>
    <property type="match status" value="1"/>
</dbReference>
<dbReference type="PANTHER" id="PTHR10133:SF62">
    <property type="entry name" value="DNA POLYMERASE THETA"/>
    <property type="match status" value="1"/>
</dbReference>
<keyword evidence="4" id="KW-0378">Hydrolase</keyword>
<dbReference type="GO" id="GO:0039693">
    <property type="term" value="P:viral DNA genome replication"/>
    <property type="evidence" value="ECO:0007669"/>
    <property type="project" value="UniProtKB-KW"/>
</dbReference>
<dbReference type="Gene3D" id="3.30.420.10">
    <property type="entry name" value="Ribonuclease H-like superfamily/Ribonuclease H"/>
    <property type="match status" value="1"/>
</dbReference>
<dbReference type="SUPFAM" id="SSF56672">
    <property type="entry name" value="DNA/RNA polymerases"/>
    <property type="match status" value="1"/>
</dbReference>
<keyword evidence="1" id="KW-0235">DNA replication</keyword>
<name>A0A6J5LVH4_9CAUD</name>
<protein>
    <submittedName>
        <fullName evidence="4">PolA DNA polymerase I - 3'-5' exonuclease and polymerase domains</fullName>
    </submittedName>
</protein>
<dbReference type="GO" id="GO:0006302">
    <property type="term" value="P:double-strand break repair"/>
    <property type="evidence" value="ECO:0007669"/>
    <property type="project" value="TreeGrafter"/>
</dbReference>
<dbReference type="InterPro" id="IPR002298">
    <property type="entry name" value="DNA_polymerase_A"/>
</dbReference>
<organism evidence="4">
    <name type="scientific">uncultured Caudovirales phage</name>
    <dbReference type="NCBI Taxonomy" id="2100421"/>
    <lineage>
        <taxon>Viruses</taxon>
        <taxon>Duplodnaviria</taxon>
        <taxon>Heunggongvirae</taxon>
        <taxon>Uroviricota</taxon>
        <taxon>Caudoviricetes</taxon>
        <taxon>Peduoviridae</taxon>
        <taxon>Maltschvirus</taxon>
        <taxon>Maltschvirus maltsch</taxon>
    </lineage>
</organism>
<gene>
    <name evidence="4" type="ORF">UFOVP325_96</name>
    <name evidence="5" type="ORF">UFOVP430_91</name>
</gene>
<dbReference type="EMBL" id="LR796481">
    <property type="protein sequence ID" value="CAB4148066.1"/>
    <property type="molecule type" value="Genomic_DNA"/>
</dbReference>
<dbReference type="InterPro" id="IPR012337">
    <property type="entry name" value="RNaseH-like_sf"/>
</dbReference>
<sequence>MNIITTVEQLQEFVEYYSKVDAFAFDVETIGENRLYPVINDVCWISFATEGRTDVIPMGHPNGELDGYDKPLLIDGKRRLLEGKEITDAHYSKDQRKWVPRFSEAPAQLTPRQVFDAIEPLMFSDKLKVAHNAKFDLKSVAKYYKGRVPSKPYFDTLTASFIINNLAAKMGLGLKDCVKRELGVDMEKGVGENVALHSFADVANYSGIDAELTWKLYQVLSEKITGNLNNVWRLEMDITSVLCDMELTGAYIDTAMLDTLAEQISEDKEAAKAKAFKVAGEAFAINSVQEKQRLLFTEVNGKPPRLTPSIYINKNINKTVLTDKGVEAAKSKQPVLATHFSTGAEALEYYRGKDDLVDALLEYADLNKLMTTYVTPYKGGMVERETNGKKTVVEKKSLLINGRVHTNFKSHGAETGRFSSSEPNLQNIPSSGDYGKLVRNLFVAPPGHKLVVADYSQIEPRIIAAFSRDPRLVDNYLNGGDIYTTIGETMGVDRKAGKVLVLAISYGVGPDKIASSIGCSVQEAKDLLKRFEAEFASITKYKDRVVRAAKNSGSLPYVETIFGRRRYIPGLRSNDRMELSRAERQAFNTMIQGSAADVMKLALVRAHSCFLDEPNINIILTVHDELVTITPADRAEETAKAIRNSMEGIKIREITVPLIADVQIVDKWGEAK</sequence>
<dbReference type="InterPro" id="IPR001098">
    <property type="entry name" value="DNA-dir_DNA_pol_A_palm_dom"/>
</dbReference>
<keyword evidence="1" id="KW-1194">Viral DNA replication</keyword>
<dbReference type="Gene3D" id="1.10.150.20">
    <property type="entry name" value="5' to 3' exonuclease, C-terminal subdomain"/>
    <property type="match status" value="1"/>
</dbReference>
<feature type="domain" description="DNA-directed DNA polymerase family A palm" evidence="3">
    <location>
        <begin position="435"/>
        <end position="634"/>
    </location>
</feature>
<dbReference type="SMART" id="SM00474">
    <property type="entry name" value="35EXOc"/>
    <property type="match status" value="1"/>
</dbReference>
<evidence type="ECO:0000259" key="3">
    <source>
        <dbReference type="SMART" id="SM00482"/>
    </source>
</evidence>
<feature type="domain" description="3'-5' exonuclease" evidence="2">
    <location>
        <begin position="1"/>
        <end position="225"/>
    </location>
</feature>
<proteinExistence type="predicted"/>
<evidence type="ECO:0000313" key="4">
    <source>
        <dbReference type="EMBL" id="CAB4137792.1"/>
    </source>
</evidence>
<dbReference type="GO" id="GO:0006261">
    <property type="term" value="P:DNA-templated DNA replication"/>
    <property type="evidence" value="ECO:0007669"/>
    <property type="project" value="InterPro"/>
</dbReference>